<proteinExistence type="predicted"/>
<evidence type="ECO:0000313" key="1">
    <source>
        <dbReference type="EMBL" id="MSS38613.1"/>
    </source>
</evidence>
<accession>A0A7X2NPP0</accession>
<dbReference type="RefSeq" id="WP_154474002.1">
    <property type="nucleotide sequence ID" value="NZ_DBEWUL010000178.1"/>
</dbReference>
<organism evidence="1 2">
    <name type="scientific">Clostridium porci</name>
    <dbReference type="NCBI Taxonomy" id="2605778"/>
    <lineage>
        <taxon>Bacteria</taxon>
        <taxon>Bacillati</taxon>
        <taxon>Bacillota</taxon>
        <taxon>Clostridia</taxon>
        <taxon>Eubacteriales</taxon>
        <taxon>Clostridiaceae</taxon>
        <taxon>Clostridium</taxon>
    </lineage>
</organism>
<sequence>MPFIKNNTEVAGAIKISIENAAVGFSLKTVNLKAAENVEVEKECSTTYATGVKIVEAFKSHLKHASNFVSEVSKKLNEADEMAAISNQLSLDIPFAQDIVPAHLTGFSQLQDQDAEE</sequence>
<reference evidence="1 2" key="1">
    <citation type="submission" date="2019-08" db="EMBL/GenBank/DDBJ databases">
        <title>In-depth cultivation of the pig gut microbiome towards novel bacterial diversity and tailored functional studies.</title>
        <authorList>
            <person name="Wylensek D."/>
            <person name="Hitch T.C.A."/>
            <person name="Clavel T."/>
        </authorList>
    </citation>
    <scope>NUCLEOTIDE SEQUENCE [LARGE SCALE GENOMIC DNA]</scope>
    <source>
        <strain evidence="1 2">WCA-389-WT-23D1</strain>
    </source>
</reference>
<comment type="caution">
    <text evidence="1">The sequence shown here is derived from an EMBL/GenBank/DDBJ whole genome shotgun (WGS) entry which is preliminary data.</text>
</comment>
<dbReference type="EMBL" id="VUMD01000031">
    <property type="protein sequence ID" value="MSS38613.1"/>
    <property type="molecule type" value="Genomic_DNA"/>
</dbReference>
<name>A0A7X2NPP0_9CLOT</name>
<dbReference type="AlphaFoldDB" id="A0A7X2NPP0"/>
<dbReference type="Proteomes" id="UP000429958">
    <property type="component" value="Unassembled WGS sequence"/>
</dbReference>
<protein>
    <submittedName>
        <fullName evidence="1">Uncharacterized protein</fullName>
    </submittedName>
</protein>
<gene>
    <name evidence="1" type="ORF">FYJ39_19390</name>
</gene>
<evidence type="ECO:0000313" key="2">
    <source>
        <dbReference type="Proteomes" id="UP000429958"/>
    </source>
</evidence>
<keyword evidence="2" id="KW-1185">Reference proteome</keyword>